<proteinExistence type="predicted"/>
<evidence type="ECO:0000256" key="1">
    <source>
        <dbReference type="SAM" id="MobiDB-lite"/>
    </source>
</evidence>
<dbReference type="EMBL" id="HACM01009685">
    <property type="protein sequence ID" value="CRZ10127.1"/>
    <property type="molecule type" value="Transcribed_RNA"/>
</dbReference>
<evidence type="ECO:0008006" key="3">
    <source>
        <dbReference type="Google" id="ProtNLM"/>
    </source>
</evidence>
<feature type="region of interest" description="Disordered" evidence="1">
    <location>
        <begin position="56"/>
        <end position="165"/>
    </location>
</feature>
<protein>
    <recommendedName>
        <fullName evidence="3">CHCH domain-containing protein</fullName>
    </recommendedName>
</protein>
<dbReference type="AlphaFoldDB" id="A0A0H5R8T1"/>
<feature type="region of interest" description="Disordered" evidence="1">
    <location>
        <begin position="1"/>
        <end position="39"/>
    </location>
</feature>
<sequence>KGLLANNAPGSGSDITGIMGAAQSSSGDERYDGEEYDVNSDNAVHVSDALMKAIIKQQASRRQRSDRLRQTFSPDIPPSVFSSIPSFDRQSEQPKQYESSDDAGEESQEPESEVDSVVQEAETTENSGEEVAGDNNASSSETSVDHEGSAVEDQGNEGGGEVVGIKGESIMIIELEGPEGSDDEDRTMSTISSNLDGVVERHGRCSKAEPLQAGQQCANIRDKIVRCYQTAPSPLQCSELIKEYERCIISN</sequence>
<feature type="compositionally biased region" description="Low complexity" evidence="1">
    <location>
        <begin position="72"/>
        <end position="88"/>
    </location>
</feature>
<feature type="compositionally biased region" description="Acidic residues" evidence="1">
    <location>
        <begin position="99"/>
        <end position="114"/>
    </location>
</feature>
<feature type="non-terminal residue" evidence="2">
    <location>
        <position position="1"/>
    </location>
</feature>
<reference evidence="2" key="1">
    <citation type="submission" date="2015-04" db="EMBL/GenBank/DDBJ databases">
        <title>The genome sequence of the plant pathogenic Rhizarian Plasmodiophora brassicae reveals insights in its biotrophic life cycle and the origin of chitin synthesis.</title>
        <authorList>
            <person name="Schwelm A."/>
            <person name="Fogelqvist J."/>
            <person name="Knaust A."/>
            <person name="Julke S."/>
            <person name="Lilja T."/>
            <person name="Dhandapani V."/>
            <person name="Bonilla-Rosso G."/>
            <person name="Karlsson M."/>
            <person name="Shevchenko A."/>
            <person name="Choi S.R."/>
            <person name="Kim H.G."/>
            <person name="Park J.Y."/>
            <person name="Lim Y.P."/>
            <person name="Ludwig-Muller J."/>
            <person name="Dixelius C."/>
        </authorList>
    </citation>
    <scope>NUCLEOTIDE SEQUENCE</scope>
    <source>
        <tissue evidence="2">Potato root galls</tissue>
    </source>
</reference>
<accession>A0A0H5R8T1</accession>
<organism evidence="2">
    <name type="scientific">Spongospora subterranea</name>
    <dbReference type="NCBI Taxonomy" id="70186"/>
    <lineage>
        <taxon>Eukaryota</taxon>
        <taxon>Sar</taxon>
        <taxon>Rhizaria</taxon>
        <taxon>Endomyxa</taxon>
        <taxon>Phytomyxea</taxon>
        <taxon>Plasmodiophorida</taxon>
        <taxon>Plasmodiophoridae</taxon>
        <taxon>Spongospora</taxon>
    </lineage>
</organism>
<name>A0A0H5R8T1_9EUKA</name>
<evidence type="ECO:0000313" key="2">
    <source>
        <dbReference type="EMBL" id="CRZ10127.1"/>
    </source>
</evidence>